<feature type="non-terminal residue" evidence="1">
    <location>
        <position position="1"/>
    </location>
</feature>
<organism evidence="1 2">
    <name type="scientific">Mucuna pruriens</name>
    <name type="common">Velvet bean</name>
    <name type="synonym">Dolichos pruriens</name>
    <dbReference type="NCBI Taxonomy" id="157652"/>
    <lineage>
        <taxon>Eukaryota</taxon>
        <taxon>Viridiplantae</taxon>
        <taxon>Streptophyta</taxon>
        <taxon>Embryophyta</taxon>
        <taxon>Tracheophyta</taxon>
        <taxon>Spermatophyta</taxon>
        <taxon>Magnoliopsida</taxon>
        <taxon>eudicotyledons</taxon>
        <taxon>Gunneridae</taxon>
        <taxon>Pentapetalae</taxon>
        <taxon>rosids</taxon>
        <taxon>fabids</taxon>
        <taxon>Fabales</taxon>
        <taxon>Fabaceae</taxon>
        <taxon>Papilionoideae</taxon>
        <taxon>50 kb inversion clade</taxon>
        <taxon>NPAAA clade</taxon>
        <taxon>indigoferoid/millettioid clade</taxon>
        <taxon>Phaseoleae</taxon>
        <taxon>Mucuna</taxon>
    </lineage>
</organism>
<evidence type="ECO:0000313" key="1">
    <source>
        <dbReference type="EMBL" id="RDX83883.1"/>
    </source>
</evidence>
<dbReference type="Proteomes" id="UP000257109">
    <property type="component" value="Unassembled WGS sequence"/>
</dbReference>
<protein>
    <submittedName>
        <fullName evidence="1">Uncharacterized protein</fullName>
    </submittedName>
</protein>
<comment type="caution">
    <text evidence="1">The sequence shown here is derived from an EMBL/GenBank/DDBJ whole genome shotgun (WGS) entry which is preliminary data.</text>
</comment>
<dbReference type="EMBL" id="QJKJ01007218">
    <property type="protein sequence ID" value="RDX83883.1"/>
    <property type="molecule type" value="Genomic_DNA"/>
</dbReference>
<reference evidence="1" key="1">
    <citation type="submission" date="2018-05" db="EMBL/GenBank/DDBJ databases">
        <title>Draft genome of Mucuna pruriens seed.</title>
        <authorList>
            <person name="Nnadi N.E."/>
            <person name="Vos R."/>
            <person name="Hasami M.H."/>
            <person name="Devisetty U.K."/>
            <person name="Aguiy J.C."/>
        </authorList>
    </citation>
    <scope>NUCLEOTIDE SEQUENCE [LARGE SCALE GENOMIC DNA]</scope>
    <source>
        <strain evidence="1">JCA_2017</strain>
    </source>
</reference>
<dbReference type="AlphaFoldDB" id="A0A371G0N1"/>
<dbReference type="OrthoDB" id="10521882at2759"/>
<gene>
    <name evidence="1" type="ORF">CR513_35153</name>
</gene>
<keyword evidence="2" id="KW-1185">Reference proteome</keyword>
<accession>A0A371G0N1</accession>
<proteinExistence type="predicted"/>
<name>A0A371G0N1_MUCPR</name>
<sequence length="154" mass="17090">MHSGWNTWLHLGIKRSVSSSSNSFKHTAHSSVARPILRLLTVEYTKVGNVSMTSRSRPRWRRAIGMERSNLPLILRSAHCLVYTERNPRMKNTATRITRTMAMDLSNFSFENLLSGGGGVSVLGSCAVAGDGNCESQWTLLISSTLRYNNFKAG</sequence>
<evidence type="ECO:0000313" key="2">
    <source>
        <dbReference type="Proteomes" id="UP000257109"/>
    </source>
</evidence>